<feature type="region of interest" description="Disordered" evidence="6">
    <location>
        <begin position="1059"/>
        <end position="1114"/>
    </location>
</feature>
<dbReference type="GO" id="GO:0016020">
    <property type="term" value="C:membrane"/>
    <property type="evidence" value="ECO:0007669"/>
    <property type="project" value="UniProtKB-SubCell"/>
</dbReference>
<dbReference type="InterPro" id="IPR018820">
    <property type="entry name" value="BRE4-related_DUF2421"/>
</dbReference>
<feature type="compositionally biased region" description="Basic and acidic residues" evidence="6">
    <location>
        <begin position="606"/>
        <end position="620"/>
    </location>
</feature>
<feature type="transmembrane region" description="Helical" evidence="7">
    <location>
        <begin position="89"/>
        <end position="111"/>
    </location>
</feature>
<dbReference type="InterPro" id="IPR049453">
    <property type="entry name" value="Memb_transporter_dom"/>
</dbReference>
<dbReference type="OrthoDB" id="1924968at2759"/>
<evidence type="ECO:0000259" key="9">
    <source>
        <dbReference type="Pfam" id="PF13515"/>
    </source>
</evidence>
<protein>
    <submittedName>
        <fullName evidence="10">Uncharacterized protein</fullName>
    </submittedName>
</protein>
<dbReference type="EMBL" id="JAAAHY010000542">
    <property type="protein sequence ID" value="KAF9962653.1"/>
    <property type="molecule type" value="Genomic_DNA"/>
</dbReference>
<proteinExistence type="predicted"/>
<feature type="transmembrane region" description="Helical" evidence="7">
    <location>
        <begin position="1320"/>
        <end position="1341"/>
    </location>
</feature>
<feature type="transmembrane region" description="Helical" evidence="7">
    <location>
        <begin position="1251"/>
        <end position="1284"/>
    </location>
</feature>
<evidence type="ECO:0000313" key="10">
    <source>
        <dbReference type="EMBL" id="KAF9962653.1"/>
    </source>
</evidence>
<evidence type="ECO:0000259" key="8">
    <source>
        <dbReference type="Pfam" id="PF10334"/>
    </source>
</evidence>
<feature type="compositionally biased region" description="Polar residues" evidence="6">
    <location>
        <begin position="1095"/>
        <end position="1107"/>
    </location>
</feature>
<evidence type="ECO:0000256" key="7">
    <source>
        <dbReference type="SAM" id="Phobius"/>
    </source>
</evidence>
<feature type="transmembrane region" description="Helical" evidence="7">
    <location>
        <begin position="175"/>
        <end position="200"/>
    </location>
</feature>
<accession>A0A9P6J504</accession>
<dbReference type="Pfam" id="PF10334">
    <property type="entry name" value="BRE4"/>
    <property type="match status" value="1"/>
</dbReference>
<evidence type="ECO:0000256" key="4">
    <source>
        <dbReference type="ARBA" id="ARBA00023136"/>
    </source>
</evidence>
<dbReference type="PANTHER" id="PTHR47804">
    <property type="entry name" value="60S RIBOSOMAL PROTEIN L19"/>
    <property type="match status" value="1"/>
</dbReference>
<feature type="domain" description="DUF2421" evidence="8">
    <location>
        <begin position="1483"/>
        <end position="1594"/>
    </location>
</feature>
<feature type="transmembrane region" description="Helical" evidence="7">
    <location>
        <begin position="1213"/>
        <end position="1230"/>
    </location>
</feature>
<dbReference type="PANTHER" id="PTHR47804:SF3">
    <property type="entry name" value="PROTEIN BRE4"/>
    <property type="match status" value="1"/>
</dbReference>
<keyword evidence="5" id="KW-0175">Coiled coil</keyword>
<feature type="compositionally biased region" description="Acidic residues" evidence="6">
    <location>
        <begin position="306"/>
        <end position="326"/>
    </location>
</feature>
<feature type="compositionally biased region" description="Basic and acidic residues" evidence="6">
    <location>
        <begin position="475"/>
        <end position="489"/>
    </location>
</feature>
<keyword evidence="4 7" id="KW-0472">Membrane</keyword>
<dbReference type="PRINTS" id="PR02047">
    <property type="entry name" value="BREFELDNASP4"/>
</dbReference>
<gene>
    <name evidence="10" type="ORF">BGZ70_008006</name>
</gene>
<comment type="caution">
    <text evidence="10">The sequence shown here is derived from an EMBL/GenBank/DDBJ whole genome shotgun (WGS) entry which is preliminary data.</text>
</comment>
<feature type="transmembrane region" description="Helical" evidence="7">
    <location>
        <begin position="1290"/>
        <end position="1308"/>
    </location>
</feature>
<feature type="compositionally biased region" description="Low complexity" evidence="6">
    <location>
        <begin position="376"/>
        <end position="385"/>
    </location>
</feature>
<feature type="compositionally biased region" description="Basic residues" evidence="6">
    <location>
        <begin position="465"/>
        <end position="474"/>
    </location>
</feature>
<evidence type="ECO:0000256" key="3">
    <source>
        <dbReference type="ARBA" id="ARBA00022989"/>
    </source>
</evidence>
<reference evidence="10" key="1">
    <citation type="journal article" date="2020" name="Fungal Divers.">
        <title>Resolving the Mortierellaceae phylogeny through synthesis of multi-gene phylogenetics and phylogenomics.</title>
        <authorList>
            <person name="Vandepol N."/>
            <person name="Liber J."/>
            <person name="Desiro A."/>
            <person name="Na H."/>
            <person name="Kennedy M."/>
            <person name="Barry K."/>
            <person name="Grigoriev I.V."/>
            <person name="Miller A.N."/>
            <person name="O'Donnell K."/>
            <person name="Stajich J.E."/>
            <person name="Bonito G."/>
        </authorList>
    </citation>
    <scope>NUCLEOTIDE SEQUENCE</scope>
    <source>
        <strain evidence="10">CK1249</strain>
    </source>
</reference>
<feature type="transmembrane region" description="Helical" evidence="7">
    <location>
        <begin position="123"/>
        <end position="140"/>
    </location>
</feature>
<feature type="region of interest" description="Disordered" evidence="6">
    <location>
        <begin position="449"/>
        <end position="502"/>
    </location>
</feature>
<sequence length="1660" mass="186102">MESMGSSNSVPFAPPPPPPPSALQKFRDRFTKRVIKRHIKFVVAIYLASLLTLIRPVGNFLGRSPFLANTTVVFMHPARTVGSQLEVTVFSSIGAVIAAGWIIPYQLLVTYYNRLYLTQGNTWGWTIEALLFFIGIWVMTIVKARYAKLTGTFLIFTIANIFAHGKTHGSVQFDIYVFLELIIPMMLGVLICLVVNIVLWPETASERLGTRYFLLNHKAIALPQSVIENAQEEVRSAQKKLYRTYREARYEVTYSFTNPEEYKDVRTVIPALMRHLGSMSLVVQNERLLMLGHPDRDDHDLHTDNEDGSDSDGSNADDEETGESIDSESGMGGETTPRPLAARIERQTSASELRRIRQLLLRAEHSTTAAIGARVQQQHKQQQQKYSASGQDLRKALQRGSVRASSTTGSDPIVRHEETETLPLDGGSAPALQERVNSCANLTAIPYPTIEKKGKSKNELPVPASRHHQRQRSRLQRDAQTRSRDDAKTEKRRAARQMMAESAALRDIPPKEVAFGDRKVFISFLEIVREPLQRLSDSCSRVMVAMERDLVVGLDTQLDRLERLRKRSSRREAVVRKADASLRAEDDRQSLRRGAGSGTSLPGHDQGSHPDADVRQPPDTEQKTTIWARLWSNVKGDAPLTQSERDFTEAWRATGSGRDFGRDRSAESMHSRPARRKFSWISQVPSSLRFKGFHDEVESMLPMDISYVEYLSYELEVFDRAEAAGLQVFIATHPTLDVGPREEICLIFFFIFALREITQELLRLARHVEKLEEQEKEEMARRGRSKPKKRLWWPKVIGNFWHWIAWGSDSQAQASEGYAGMVMNSVKNLEKNQPGLVAEEKTRVEARASRETRLAADKLAADRLAAENAARQEPAVTSLRSLRRRTSVLFDGPRSRRAKSITASFWRRRPMQDIERGVDANSRPLAEATANFPDGQDSAKPAHGPQALGNIYNDTQQSIHPFSAGPQADEDVPDLGSASVVPEKSLEEIVIAGTKPPLPSAEKMEAGPDQAYLSVHIQGRNIDDQKTQGMESIRQSGTTELSPRVRVIQMRHTAPPLMRTSAHDQHGQGQPNPPTEKSPAVSAPKADAGYGSAVGATSQRSDGQTLKMSRDSRVPLLHLPTDDVLEAVDDSESDISQGKVTGEAKNKQGWKTRKTTSDFCDPTTSIKPMGAERKQTPPSPVHKTIFVNVSKPKTFRYRLWEYLEVFESDEVRYGFKMALALTFVGFWAWLEITGMLRVADRGQWTMMTIMAVLSPTIGATFSVCAIRIGGTLVGTAWALITYLIYPDNPFVTSATLSIIAIVGVFLILESKNPLMGVIMVVNITLGIIFSVILNTFLWPVLARRELRKEIAQLIGRQGVLFAEMMNRFMLQDPEQAAVEYRRYVLQPPQESSELVDEKAHYEAETGLEEEGETAATLETKEDAFDEMSGAGVGTMRALHNSGLAPGETAPHYDKSVSTKERPCRDDGASLCRRAVLDADQIAFQHVEHQLQTRILKITQLLELSRSEPRLKETFPEKLYKQIVQCCQNILDRIVSMRMAAQLLTPEVRELVIGPMNYYRRDLVGALLLYFSVISSSLASKTALPPFLPSARLARLRVVTSVRNAILEHQAQTGEDHYTYIYYFAFSSALEEVIEELGKREEKHSFNLKKLSLQHLCAKSN</sequence>
<feature type="region of interest" description="Disordered" evidence="6">
    <location>
        <begin position="567"/>
        <end position="620"/>
    </location>
</feature>
<evidence type="ECO:0000313" key="11">
    <source>
        <dbReference type="Proteomes" id="UP000738359"/>
    </source>
</evidence>
<keyword evidence="3 7" id="KW-1133">Transmembrane helix</keyword>
<feature type="coiled-coil region" evidence="5">
    <location>
        <begin position="754"/>
        <end position="781"/>
    </location>
</feature>
<evidence type="ECO:0000256" key="5">
    <source>
        <dbReference type="SAM" id="Coils"/>
    </source>
</evidence>
<feature type="region of interest" description="Disordered" evidence="6">
    <location>
        <begin position="928"/>
        <end position="977"/>
    </location>
</feature>
<dbReference type="InterPro" id="IPR052430">
    <property type="entry name" value="IVT-Associated"/>
</dbReference>
<feature type="region of interest" description="Disordered" evidence="6">
    <location>
        <begin position="372"/>
        <end position="430"/>
    </location>
</feature>
<evidence type="ECO:0000256" key="1">
    <source>
        <dbReference type="ARBA" id="ARBA00004141"/>
    </source>
</evidence>
<keyword evidence="2 7" id="KW-0812">Transmembrane</keyword>
<dbReference type="Proteomes" id="UP000738359">
    <property type="component" value="Unassembled WGS sequence"/>
</dbReference>
<feature type="compositionally biased region" description="Basic and acidic residues" evidence="6">
    <location>
        <begin position="293"/>
        <end position="305"/>
    </location>
</feature>
<name>A0A9P6J504_MORAP</name>
<feature type="region of interest" description="Disordered" evidence="6">
    <location>
        <begin position="1141"/>
        <end position="1178"/>
    </location>
</feature>
<evidence type="ECO:0000256" key="2">
    <source>
        <dbReference type="ARBA" id="ARBA00022692"/>
    </source>
</evidence>
<feature type="transmembrane region" description="Helical" evidence="7">
    <location>
        <begin position="39"/>
        <end position="58"/>
    </location>
</feature>
<organism evidence="10 11">
    <name type="scientific">Mortierella alpina</name>
    <name type="common">Oleaginous fungus</name>
    <name type="synonym">Mortierella renispora</name>
    <dbReference type="NCBI Taxonomy" id="64518"/>
    <lineage>
        <taxon>Eukaryota</taxon>
        <taxon>Fungi</taxon>
        <taxon>Fungi incertae sedis</taxon>
        <taxon>Mucoromycota</taxon>
        <taxon>Mortierellomycotina</taxon>
        <taxon>Mortierellomycetes</taxon>
        <taxon>Mortierellales</taxon>
        <taxon>Mortierellaceae</taxon>
        <taxon>Mortierella</taxon>
    </lineage>
</organism>
<keyword evidence="11" id="KW-1185">Reference proteome</keyword>
<feature type="transmembrane region" description="Helical" evidence="7">
    <location>
        <begin position="146"/>
        <end position="163"/>
    </location>
</feature>
<dbReference type="Pfam" id="PF13515">
    <property type="entry name" value="FUSC_2"/>
    <property type="match status" value="1"/>
</dbReference>
<feature type="domain" description="Integral membrane bound transporter" evidence="9">
    <location>
        <begin position="1235"/>
        <end position="1327"/>
    </location>
</feature>
<comment type="subcellular location">
    <subcellularLocation>
        <location evidence="1">Membrane</location>
        <topology evidence="1">Multi-pass membrane protein</topology>
    </subcellularLocation>
</comment>
<evidence type="ECO:0000256" key="6">
    <source>
        <dbReference type="SAM" id="MobiDB-lite"/>
    </source>
</evidence>
<feature type="region of interest" description="Disordered" evidence="6">
    <location>
        <begin position="293"/>
        <end position="342"/>
    </location>
</feature>
<dbReference type="InterPro" id="IPR023244">
    <property type="entry name" value="Brefeldin_A-sensitivity_4"/>
</dbReference>
<feature type="compositionally biased region" description="Basic and acidic residues" evidence="6">
    <location>
        <begin position="570"/>
        <end position="590"/>
    </location>
</feature>